<dbReference type="AlphaFoldDB" id="A0A2S6HH24"/>
<keyword evidence="1" id="KW-0812">Transmembrane</keyword>
<feature type="transmembrane region" description="Helical" evidence="1">
    <location>
        <begin position="201"/>
        <end position="220"/>
    </location>
</feature>
<evidence type="ECO:0000313" key="2">
    <source>
        <dbReference type="EMBL" id="PPK76784.1"/>
    </source>
</evidence>
<keyword evidence="1" id="KW-0472">Membrane</keyword>
<dbReference type="EMBL" id="PTJA01000017">
    <property type="protein sequence ID" value="PPK76784.1"/>
    <property type="molecule type" value="Genomic_DNA"/>
</dbReference>
<name>A0A2S6HH24_9FIRM</name>
<accession>A0A2S6HH24</accession>
<organism evidence="2 3">
    <name type="scientific">Lacrimispora xylanisolvens</name>
    <dbReference type="NCBI Taxonomy" id="384636"/>
    <lineage>
        <taxon>Bacteria</taxon>
        <taxon>Bacillati</taxon>
        <taxon>Bacillota</taxon>
        <taxon>Clostridia</taxon>
        <taxon>Lachnospirales</taxon>
        <taxon>Lachnospiraceae</taxon>
        <taxon>Lacrimispora</taxon>
    </lineage>
</organism>
<protein>
    <submittedName>
        <fullName evidence="2">ABC-2 type transport system permease protein</fullName>
    </submittedName>
</protein>
<feature type="transmembrane region" description="Helical" evidence="1">
    <location>
        <begin position="232"/>
        <end position="255"/>
    </location>
</feature>
<feature type="transmembrane region" description="Helical" evidence="1">
    <location>
        <begin position="34"/>
        <end position="55"/>
    </location>
</feature>
<evidence type="ECO:0000313" key="3">
    <source>
        <dbReference type="Proteomes" id="UP000237749"/>
    </source>
</evidence>
<dbReference type="OrthoDB" id="357539at2"/>
<feature type="transmembrane region" description="Helical" evidence="1">
    <location>
        <begin position="67"/>
        <end position="87"/>
    </location>
</feature>
<reference evidence="2 3" key="1">
    <citation type="submission" date="2018-02" db="EMBL/GenBank/DDBJ databases">
        <title>Genomic Encyclopedia of Archaeal and Bacterial Type Strains, Phase II (KMG-II): from individual species to whole genera.</title>
        <authorList>
            <person name="Goeker M."/>
        </authorList>
    </citation>
    <scope>NUCLEOTIDE SEQUENCE [LARGE SCALE GENOMIC DNA]</scope>
    <source>
        <strain evidence="2 3">DSM 3808</strain>
    </source>
</reference>
<dbReference type="InterPro" id="IPR010390">
    <property type="entry name" value="ABC-2_transporter-like"/>
</dbReference>
<dbReference type="Pfam" id="PF06182">
    <property type="entry name" value="ABC2_membrane_6"/>
    <property type="match status" value="1"/>
</dbReference>
<comment type="caution">
    <text evidence="2">The sequence shown here is derived from an EMBL/GenBank/DDBJ whole genome shotgun (WGS) entry which is preliminary data.</text>
</comment>
<feature type="transmembrane region" description="Helical" evidence="1">
    <location>
        <begin position="119"/>
        <end position="138"/>
    </location>
</feature>
<dbReference type="Proteomes" id="UP000237749">
    <property type="component" value="Unassembled WGS sequence"/>
</dbReference>
<dbReference type="RefSeq" id="WP_104439401.1">
    <property type="nucleotide sequence ID" value="NZ_PTJA01000017.1"/>
</dbReference>
<dbReference type="PANTHER" id="PTHR36833">
    <property type="entry name" value="SLR0610 PROTEIN-RELATED"/>
    <property type="match status" value="1"/>
</dbReference>
<evidence type="ECO:0000256" key="1">
    <source>
        <dbReference type="SAM" id="Phobius"/>
    </source>
</evidence>
<keyword evidence="1" id="KW-1133">Transmembrane helix</keyword>
<keyword evidence="3" id="KW-1185">Reference proteome</keyword>
<proteinExistence type="predicted"/>
<sequence length="267" mass="30104">MRSRIKRNLRMVRVLINLRLQNLMMFRLGFFGPFFVDSCVFLVQLCVFEVIYSNVNRIGTWGKGQMILYIGTFSMINAINMIIYFFGINSIPDKIKNGDMDLYLTKPGSPLLRLTFERVNPGSVPLLFLSGVIIAYGIKEGGIKITPILVLGYVFWVAIMTVLYYLVEVLIRSFTFFILTSGNTIILEEAGLTLCMQLPGIVFYGVYKVIFYVILPYGIMATIPVQFLTGELTFAGAVWGILIAAGFTLLTAFVWKQGIRHYNSASS</sequence>
<dbReference type="PANTHER" id="PTHR36833:SF1">
    <property type="entry name" value="INTEGRAL MEMBRANE TRANSPORT PROTEIN"/>
    <property type="match status" value="1"/>
</dbReference>
<gene>
    <name evidence="2" type="ORF">BXY41_11711</name>
</gene>
<feature type="transmembrane region" description="Helical" evidence="1">
    <location>
        <begin position="145"/>
        <end position="167"/>
    </location>
</feature>